<sequence length="361" mass="39546">MAKTPPPKTADPIASDKRFQNVKCYRTHPQKDKYYPALIPIELVTGHKRHTFDNPVPIWAPTSCDGCSLAPVGGTTGFVFLPFYALSELNPTVPPSRLTDTAPLERVKLILQVKAHSKNSRFIPVEIEKQSGKLATASRKGLIYTFRKIVAKEGIFALWRGTTVHMLYSLPNQSLTFALKEKLVSVLSVEVGIPWEKHQPIDDMIIGLVAGGLAGTIVTTSISGILSKKYREAGLRGIYRGLPFSVLGVIVYRSCYFGVFDLGMSVAGRDRESTISQRIVPACVASSAASVLSYPIDTVRRILMIKPPRETGDTIRYVAGKIYRKSGIRGFYGGVLANQLRSTAGAVMLVVYDTIIQASTK</sequence>
<dbReference type="GO" id="GO:0140021">
    <property type="term" value="P:mitochondrial ADP transmembrane transport"/>
    <property type="evidence" value="ECO:0007669"/>
    <property type="project" value="InterPro"/>
</dbReference>
<comment type="function">
    <text evidence="10">Catalyzes the exchange of ADP and ATP across the membrane.</text>
</comment>
<proteinExistence type="inferred from homology"/>
<comment type="subunit">
    <text evidence="10">Monomer.</text>
</comment>
<evidence type="ECO:0000256" key="3">
    <source>
        <dbReference type="ARBA" id="ARBA00022448"/>
    </source>
</evidence>
<evidence type="ECO:0000256" key="6">
    <source>
        <dbReference type="ARBA" id="ARBA00022989"/>
    </source>
</evidence>
<feature type="repeat" description="Solcar" evidence="8">
    <location>
        <begin position="198"/>
        <end position="266"/>
    </location>
</feature>
<dbReference type="InterPro" id="IPR018108">
    <property type="entry name" value="MCP_transmembrane"/>
</dbReference>
<gene>
    <name evidence="11" type="ORF">AFUS01_LOCUS41186</name>
</gene>
<dbReference type="PANTHER" id="PTHR45635">
    <property type="entry name" value="ADP,ATP CARRIER PROTEIN 1-RELATED-RELATED"/>
    <property type="match status" value="1"/>
</dbReference>
<comment type="caution">
    <text evidence="11">The sequence shown here is derived from an EMBL/GenBank/DDBJ whole genome shotgun (WGS) entry which is preliminary data.</text>
</comment>
<dbReference type="AlphaFoldDB" id="A0A8J2LEK8"/>
<dbReference type="PROSITE" id="PS50920">
    <property type="entry name" value="SOLCAR"/>
    <property type="match status" value="3"/>
</dbReference>
<evidence type="ECO:0000256" key="9">
    <source>
        <dbReference type="RuleBase" id="RU000488"/>
    </source>
</evidence>
<evidence type="ECO:0000313" key="11">
    <source>
        <dbReference type="EMBL" id="CAG7831444.1"/>
    </source>
</evidence>
<name>A0A8J2LEK8_9HEXA</name>
<comment type="caution">
    <text evidence="10">Lacks conserved residue(s) required for the propagation of feature annotation.</text>
</comment>
<comment type="similarity">
    <text evidence="2 9">Belongs to the mitochondrial carrier (TC 2.A.29) family.</text>
</comment>
<dbReference type="PANTHER" id="PTHR45635:SF14">
    <property type="entry name" value="ADP_ATP TRANSLOCASE"/>
    <property type="match status" value="1"/>
</dbReference>
<evidence type="ECO:0000313" key="12">
    <source>
        <dbReference type="Proteomes" id="UP000708208"/>
    </source>
</evidence>
<comment type="subcellular location">
    <subcellularLocation>
        <location evidence="10">Membrane</location>
        <topology evidence="10">Multi-pass membrane protein</topology>
    </subcellularLocation>
    <subcellularLocation>
        <location evidence="1">Mitochondrion inner membrane</location>
        <topology evidence="1">Multi-pass membrane protein</topology>
    </subcellularLocation>
</comment>
<evidence type="ECO:0000256" key="4">
    <source>
        <dbReference type="ARBA" id="ARBA00022737"/>
    </source>
</evidence>
<dbReference type="Pfam" id="PF00153">
    <property type="entry name" value="Mito_carr"/>
    <property type="match status" value="3"/>
</dbReference>
<keyword evidence="4" id="KW-0677">Repeat</keyword>
<keyword evidence="8 10" id="KW-0472">Membrane</keyword>
<reference evidence="11" key="1">
    <citation type="submission" date="2021-06" db="EMBL/GenBank/DDBJ databases">
        <authorList>
            <person name="Hodson N. C."/>
            <person name="Mongue J. A."/>
            <person name="Jaron S. K."/>
        </authorList>
    </citation>
    <scope>NUCLEOTIDE SEQUENCE</scope>
</reference>
<feature type="repeat" description="Solcar" evidence="8">
    <location>
        <begin position="273"/>
        <end position="358"/>
    </location>
</feature>
<feature type="repeat" description="Solcar" evidence="8">
    <location>
        <begin position="82"/>
        <end position="186"/>
    </location>
</feature>
<dbReference type="GO" id="GO:1990544">
    <property type="term" value="P:mitochondrial ATP transmembrane transport"/>
    <property type="evidence" value="ECO:0007669"/>
    <property type="project" value="InterPro"/>
</dbReference>
<evidence type="ECO:0000256" key="1">
    <source>
        <dbReference type="ARBA" id="ARBA00004448"/>
    </source>
</evidence>
<keyword evidence="3 9" id="KW-0813">Transport</keyword>
<keyword evidence="8 9" id="KW-0812">Transmembrane</keyword>
<feature type="transmembrane region" description="Helical" evidence="10">
    <location>
        <begin position="204"/>
        <end position="226"/>
    </location>
</feature>
<keyword evidence="7" id="KW-0496">Mitochondrion</keyword>
<evidence type="ECO:0000256" key="10">
    <source>
        <dbReference type="RuleBase" id="RU368008"/>
    </source>
</evidence>
<dbReference type="EMBL" id="CAJVCH010560500">
    <property type="protein sequence ID" value="CAG7831444.1"/>
    <property type="molecule type" value="Genomic_DNA"/>
</dbReference>
<evidence type="ECO:0000256" key="7">
    <source>
        <dbReference type="ARBA" id="ARBA00023128"/>
    </source>
</evidence>
<evidence type="ECO:0000256" key="8">
    <source>
        <dbReference type="PROSITE-ProRule" id="PRU00282"/>
    </source>
</evidence>
<dbReference type="OrthoDB" id="270584at2759"/>
<dbReference type="GO" id="GO:0005743">
    <property type="term" value="C:mitochondrial inner membrane"/>
    <property type="evidence" value="ECO:0007669"/>
    <property type="project" value="UniProtKB-SubCell"/>
</dbReference>
<dbReference type="InterPro" id="IPR002113">
    <property type="entry name" value="ADT_euk_type"/>
</dbReference>
<protein>
    <recommendedName>
        <fullName evidence="10">ADP/ATP translocase</fullName>
    </recommendedName>
    <alternativeName>
        <fullName evidence="10">ADP,ATP carrier protein</fullName>
    </alternativeName>
</protein>
<accession>A0A8J2LEK8</accession>
<dbReference type="GO" id="GO:0005471">
    <property type="term" value="F:ATP:ADP antiporter activity"/>
    <property type="evidence" value="ECO:0007669"/>
    <property type="project" value="UniProtKB-UniRule"/>
</dbReference>
<keyword evidence="6 10" id="KW-1133">Transmembrane helix</keyword>
<keyword evidence="12" id="KW-1185">Reference proteome</keyword>
<evidence type="ECO:0000256" key="5">
    <source>
        <dbReference type="ARBA" id="ARBA00022792"/>
    </source>
</evidence>
<keyword evidence="5" id="KW-0999">Mitochondrion inner membrane</keyword>
<dbReference type="Proteomes" id="UP000708208">
    <property type="component" value="Unassembled WGS sequence"/>
</dbReference>
<evidence type="ECO:0000256" key="2">
    <source>
        <dbReference type="ARBA" id="ARBA00006375"/>
    </source>
</evidence>
<feature type="transmembrane region" description="Helical" evidence="10">
    <location>
        <begin position="238"/>
        <end position="259"/>
    </location>
</feature>
<organism evidence="11 12">
    <name type="scientific">Allacma fusca</name>
    <dbReference type="NCBI Taxonomy" id="39272"/>
    <lineage>
        <taxon>Eukaryota</taxon>
        <taxon>Metazoa</taxon>
        <taxon>Ecdysozoa</taxon>
        <taxon>Arthropoda</taxon>
        <taxon>Hexapoda</taxon>
        <taxon>Collembola</taxon>
        <taxon>Symphypleona</taxon>
        <taxon>Sminthuridae</taxon>
        <taxon>Allacma</taxon>
    </lineage>
</organism>